<protein>
    <submittedName>
        <fullName evidence="1">Uncharacterized protein</fullName>
    </submittedName>
</protein>
<dbReference type="Proteomes" id="UP000824533">
    <property type="component" value="Linkage Group LG01"/>
</dbReference>
<dbReference type="EMBL" id="CM034387">
    <property type="protein sequence ID" value="KAJ0184341.1"/>
    <property type="molecule type" value="Genomic_DNA"/>
</dbReference>
<keyword evidence="2" id="KW-1185">Reference proteome</keyword>
<name>A0ACC1DKH9_9NEOP</name>
<reference evidence="1 2" key="1">
    <citation type="journal article" date="2021" name="Front. Genet.">
        <title>Chromosome-Level Genome Assembly Reveals Significant Gene Expansion in the Toll and IMD Signaling Pathways of Dendrolimus kikuchii.</title>
        <authorList>
            <person name="Zhou J."/>
            <person name="Wu P."/>
            <person name="Xiong Z."/>
            <person name="Liu N."/>
            <person name="Zhao N."/>
            <person name="Ji M."/>
            <person name="Qiu Y."/>
            <person name="Yang B."/>
        </authorList>
    </citation>
    <scope>NUCLEOTIDE SEQUENCE [LARGE SCALE GENOMIC DNA]</scope>
    <source>
        <strain evidence="1">Ann1</strain>
    </source>
</reference>
<comment type="caution">
    <text evidence="1">The sequence shown here is derived from an EMBL/GenBank/DDBJ whole genome shotgun (WGS) entry which is preliminary data.</text>
</comment>
<gene>
    <name evidence="1" type="ORF">K1T71_000764</name>
</gene>
<sequence>MTSLCRVCLCGDRNTYAISNTVLQEMWEKLTNSTYNINDGKPVTVCFICCAQLRNSHQLMRRAVKAEELLTSFISNGFEQTQEALSAIASETDLDYSYVTKQLYQGECKEFEKDVIVEIKKENESESEEDNAEEIEIDIKEEKDDYSDSLEEDKLDLADTKPSALSAHDEHIKKEWNIYVNIYTYINIYISLE</sequence>
<accession>A0ACC1DKH9</accession>
<evidence type="ECO:0000313" key="2">
    <source>
        <dbReference type="Proteomes" id="UP000824533"/>
    </source>
</evidence>
<proteinExistence type="predicted"/>
<organism evidence="1 2">
    <name type="scientific">Dendrolimus kikuchii</name>
    <dbReference type="NCBI Taxonomy" id="765133"/>
    <lineage>
        <taxon>Eukaryota</taxon>
        <taxon>Metazoa</taxon>
        <taxon>Ecdysozoa</taxon>
        <taxon>Arthropoda</taxon>
        <taxon>Hexapoda</taxon>
        <taxon>Insecta</taxon>
        <taxon>Pterygota</taxon>
        <taxon>Neoptera</taxon>
        <taxon>Endopterygota</taxon>
        <taxon>Lepidoptera</taxon>
        <taxon>Glossata</taxon>
        <taxon>Ditrysia</taxon>
        <taxon>Bombycoidea</taxon>
        <taxon>Lasiocampidae</taxon>
        <taxon>Dendrolimus</taxon>
    </lineage>
</organism>
<evidence type="ECO:0000313" key="1">
    <source>
        <dbReference type="EMBL" id="KAJ0184341.1"/>
    </source>
</evidence>